<dbReference type="SUPFAM" id="SSF53756">
    <property type="entry name" value="UDP-Glycosyltransferase/glycogen phosphorylase"/>
    <property type="match status" value="1"/>
</dbReference>
<protein>
    <recommendedName>
        <fullName evidence="1">Glycosyl transferase family 1 domain-containing protein</fullName>
    </recommendedName>
</protein>
<dbReference type="Gene3D" id="3.40.50.2000">
    <property type="entry name" value="Glycogen Phosphorylase B"/>
    <property type="match status" value="1"/>
</dbReference>
<reference evidence="2" key="1">
    <citation type="journal article" date="2015" name="Nature">
        <title>Complex archaea that bridge the gap between prokaryotes and eukaryotes.</title>
        <authorList>
            <person name="Spang A."/>
            <person name="Saw J.H."/>
            <person name="Jorgensen S.L."/>
            <person name="Zaremba-Niedzwiedzka K."/>
            <person name="Martijn J."/>
            <person name="Lind A.E."/>
            <person name="van Eijk R."/>
            <person name="Schleper C."/>
            <person name="Guy L."/>
            <person name="Ettema T.J."/>
        </authorList>
    </citation>
    <scope>NUCLEOTIDE SEQUENCE</scope>
</reference>
<accession>A0A0F9GW30</accession>
<sequence>MYDYVIVTHIPAFYKVNLYEELSKHLNIYVVFIAETTSEVRADGFTSLSNLSFDHTCINRGNFQDRRFLTSLLSLRKVLAPLKYKKIMLAGWDLPEFWYLAFTHKQKYIAMVLESTIRESSTTGLKRFIKTLFLSRISKVFASGKEHISLLEQLGFKREVRITNGVGLINKPERLKKQGRYAKRFLFIGRLSTDKNLDFLVDVFNGLPDAHLTIIGDGPLIKALQEKSMENILYMNKIANHALGEQFINHDVLILASLSEPWGLVIEEALFHGLPVIVSGNCGAAELVKHGENGFIFNPLDASELKDIISSINIESYAALLKGVEVN</sequence>
<name>A0A0F9GW30_9ZZZZ</name>
<dbReference type="PANTHER" id="PTHR45947:SF3">
    <property type="entry name" value="SULFOQUINOVOSYL TRANSFERASE SQD2"/>
    <property type="match status" value="1"/>
</dbReference>
<dbReference type="EMBL" id="LAZR01026907">
    <property type="protein sequence ID" value="KKL67297.1"/>
    <property type="molecule type" value="Genomic_DNA"/>
</dbReference>
<feature type="non-terminal residue" evidence="2">
    <location>
        <position position="327"/>
    </location>
</feature>
<dbReference type="InterPro" id="IPR050194">
    <property type="entry name" value="Glycosyltransferase_grp1"/>
</dbReference>
<dbReference type="Pfam" id="PF00534">
    <property type="entry name" value="Glycos_transf_1"/>
    <property type="match status" value="1"/>
</dbReference>
<comment type="caution">
    <text evidence="2">The sequence shown here is derived from an EMBL/GenBank/DDBJ whole genome shotgun (WGS) entry which is preliminary data.</text>
</comment>
<dbReference type="CDD" id="cd03801">
    <property type="entry name" value="GT4_PimA-like"/>
    <property type="match status" value="1"/>
</dbReference>
<dbReference type="AlphaFoldDB" id="A0A0F9GW30"/>
<organism evidence="2">
    <name type="scientific">marine sediment metagenome</name>
    <dbReference type="NCBI Taxonomy" id="412755"/>
    <lineage>
        <taxon>unclassified sequences</taxon>
        <taxon>metagenomes</taxon>
        <taxon>ecological metagenomes</taxon>
    </lineage>
</organism>
<evidence type="ECO:0000259" key="1">
    <source>
        <dbReference type="Pfam" id="PF00534"/>
    </source>
</evidence>
<proteinExistence type="predicted"/>
<dbReference type="PANTHER" id="PTHR45947">
    <property type="entry name" value="SULFOQUINOVOSYL TRANSFERASE SQD2"/>
    <property type="match status" value="1"/>
</dbReference>
<evidence type="ECO:0000313" key="2">
    <source>
        <dbReference type="EMBL" id="KKL67297.1"/>
    </source>
</evidence>
<dbReference type="InterPro" id="IPR001296">
    <property type="entry name" value="Glyco_trans_1"/>
</dbReference>
<gene>
    <name evidence="2" type="ORF">LCGC14_2136380</name>
</gene>
<dbReference type="GO" id="GO:0016757">
    <property type="term" value="F:glycosyltransferase activity"/>
    <property type="evidence" value="ECO:0007669"/>
    <property type="project" value="InterPro"/>
</dbReference>
<feature type="domain" description="Glycosyl transferase family 1" evidence="1">
    <location>
        <begin position="183"/>
        <end position="311"/>
    </location>
</feature>